<dbReference type="GO" id="GO:0031543">
    <property type="term" value="F:peptidyl-proline dioxygenase activity"/>
    <property type="evidence" value="ECO:0007669"/>
    <property type="project" value="TreeGrafter"/>
</dbReference>
<proteinExistence type="predicted"/>
<dbReference type="Gene3D" id="2.60.120.620">
    <property type="entry name" value="q2cbj1_9rhob like domain"/>
    <property type="match status" value="1"/>
</dbReference>
<sequence>MTEVETKSECSRVLVYSFEQAKKKGFGARLYDICNALMYTKYSNATLKFIRDQEIPFTLQRWSMIFKSSAFDEIELNDVITKKYPVWYNCPWEGGFFTRGTYTLADYSKGLQQIYQITPEAQLNIDSRVKNSGFQTSDIVIHLRLSDKVKQVADGSTNQESAEHDKRWYWSEVLQYLKRVKKRIKEQQEQHNESSIKSSVGSSSSTVSILPALPTRIFLCSDSPNALEMLQTSRHEFIKHLQEVDLLNQAAEKKRATLASATISNPVVLSISIPVQENIQCILDLELIWDEKEVRMDGFCPKAWTGKLTQEQMEEETWNSMKNFEIMRQCVFLIGARASYFFRIGELLRYPLLSVNVKDSDTFGAAEYTLEPAVRECQLNAVVPFINTQSKRDMDKYRLEMKVYNRTTITNFMIPKVAEELGTLLQHLNYNGKLVDLDSWYVRALKHQDTKKSLNLARDCPHKKKSQEQWQKEMDKHISKAQQSHDKGMFSYFFKRTEKHSSNCPCATCKLQATFISFEVLDFISSIVGEEVVRIHETFSSIYERGHYLDVHADKQKGSYAFVLSFTKNWNVAHGGLLHFVDGHGTPEQKITATVIPTFNSLNIFRIPTDGSRMDHFVSTCTGPYKRISFTGWFSTEDFKMEDD</sequence>
<dbReference type="EMBL" id="MK072514">
    <property type="protein sequence ID" value="AYV86767.1"/>
    <property type="molecule type" value="Genomic_DNA"/>
</dbReference>
<dbReference type="InterPro" id="IPR051842">
    <property type="entry name" value="uS12_prolyl_hydroxylase"/>
</dbReference>
<organism evidence="2">
    <name type="scientific">Sylvanvirus sp</name>
    <dbReference type="NCBI Taxonomy" id="2487774"/>
    <lineage>
        <taxon>Viruses</taxon>
    </lineage>
</organism>
<dbReference type="PANTHER" id="PTHR12117:SF0">
    <property type="entry name" value="PROLYL 3-HYDROXYLASE OGFOD1"/>
    <property type="match status" value="1"/>
</dbReference>
<dbReference type="Pfam" id="PF13661">
    <property type="entry name" value="2OG-FeII_Oxy_4"/>
    <property type="match status" value="1"/>
</dbReference>
<accession>A0A3G5AHU0</accession>
<name>A0A3G5AHU0_9VIRU</name>
<dbReference type="PANTHER" id="PTHR12117">
    <property type="entry name" value="HISTONE ACETYLTRANSFERASE COMPLEX"/>
    <property type="match status" value="1"/>
</dbReference>
<protein>
    <recommendedName>
        <fullName evidence="1">Prolyl 3,4-dihydroxylase TPA1/OFD1 N-terminal domain-containing protein</fullName>
    </recommendedName>
</protein>
<evidence type="ECO:0000259" key="1">
    <source>
        <dbReference type="Pfam" id="PF13661"/>
    </source>
</evidence>
<feature type="domain" description="Prolyl 3,4-dihydroxylase TPA1/OFD1 N-terminal" evidence="1">
    <location>
        <begin position="541"/>
        <end position="634"/>
    </location>
</feature>
<gene>
    <name evidence="2" type="ORF">Sylvanvirus8_23</name>
</gene>
<evidence type="ECO:0000313" key="2">
    <source>
        <dbReference type="EMBL" id="AYV86767.1"/>
    </source>
</evidence>
<reference evidence="2" key="1">
    <citation type="submission" date="2018-10" db="EMBL/GenBank/DDBJ databases">
        <title>Hidden diversity of soil giant viruses.</title>
        <authorList>
            <person name="Schulz F."/>
            <person name="Alteio L."/>
            <person name="Goudeau D."/>
            <person name="Ryan E.M."/>
            <person name="Malmstrom R.R."/>
            <person name="Blanchard J."/>
            <person name="Woyke T."/>
        </authorList>
    </citation>
    <scope>NUCLEOTIDE SEQUENCE</scope>
    <source>
        <strain evidence="2">SYV1</strain>
    </source>
</reference>
<dbReference type="InterPro" id="IPR039558">
    <property type="entry name" value="TPA1/OFD1_N"/>
</dbReference>